<comment type="function">
    <text evidence="10">Catalyzes the reversible epimerization of D-ribulose 5-phosphate to D-xylulose 5-phosphate.</text>
</comment>
<feature type="binding site" evidence="10 14">
    <location>
        <begin position="198"/>
        <end position="199"/>
    </location>
    <ligand>
        <name>substrate</name>
    </ligand>
</feature>
<dbReference type="GO" id="GO:0046872">
    <property type="term" value="F:metal ion binding"/>
    <property type="evidence" value="ECO:0007669"/>
    <property type="project" value="UniProtKB-UniRule"/>
</dbReference>
<dbReference type="GO" id="GO:0019323">
    <property type="term" value="P:pentose catabolic process"/>
    <property type="evidence" value="ECO:0007669"/>
    <property type="project" value="UniProtKB-UniRule"/>
</dbReference>
<evidence type="ECO:0000313" key="15">
    <source>
        <dbReference type="EMBL" id="PKQ28210.1"/>
    </source>
</evidence>
<keyword evidence="9 10" id="KW-0413">Isomerase</keyword>
<evidence type="ECO:0000256" key="6">
    <source>
        <dbReference type="ARBA" id="ARBA00009541"/>
    </source>
</evidence>
<evidence type="ECO:0000256" key="2">
    <source>
        <dbReference type="ARBA" id="ARBA00001936"/>
    </source>
</evidence>
<evidence type="ECO:0000256" key="11">
    <source>
        <dbReference type="PIRNR" id="PIRNR001461"/>
    </source>
</evidence>
<evidence type="ECO:0000256" key="7">
    <source>
        <dbReference type="ARBA" id="ARBA00013188"/>
    </source>
</evidence>
<evidence type="ECO:0000256" key="8">
    <source>
        <dbReference type="ARBA" id="ARBA00022723"/>
    </source>
</evidence>
<comment type="catalytic activity">
    <reaction evidence="1 10 11">
        <text>D-ribulose 5-phosphate = D-xylulose 5-phosphate</text>
        <dbReference type="Rhea" id="RHEA:13677"/>
        <dbReference type="ChEBI" id="CHEBI:57737"/>
        <dbReference type="ChEBI" id="CHEBI:58121"/>
        <dbReference type="EC" id="5.1.3.1"/>
    </reaction>
</comment>
<dbReference type="GO" id="GO:0004750">
    <property type="term" value="F:D-ribulose-phosphate 3-epimerase activity"/>
    <property type="evidence" value="ECO:0007669"/>
    <property type="project" value="UniProtKB-UniRule"/>
</dbReference>
<dbReference type="CDD" id="cd00429">
    <property type="entry name" value="RPE"/>
    <property type="match status" value="1"/>
</dbReference>
<dbReference type="InterPro" id="IPR013785">
    <property type="entry name" value="Aldolase_TIM"/>
</dbReference>
<comment type="cofactor">
    <cofactor evidence="10 13">
        <name>a divalent metal cation</name>
        <dbReference type="ChEBI" id="CHEBI:60240"/>
    </cofactor>
    <text evidence="10 13">Binds 1 divalent metal cation per subunit.</text>
</comment>
<feature type="binding site" evidence="10 13">
    <location>
        <position position="36"/>
    </location>
    <ligand>
        <name>a divalent metal cation</name>
        <dbReference type="ChEBI" id="CHEBI:60240"/>
    </ligand>
</feature>
<feature type="active site" description="Proton donor" evidence="10 12">
    <location>
        <position position="176"/>
    </location>
</feature>
<dbReference type="EC" id="5.1.3.1" evidence="7 10"/>
<evidence type="ECO:0000256" key="1">
    <source>
        <dbReference type="ARBA" id="ARBA00001782"/>
    </source>
</evidence>
<feature type="binding site" evidence="10 14">
    <location>
        <position position="10"/>
    </location>
    <ligand>
        <name>substrate</name>
    </ligand>
</feature>
<dbReference type="FunFam" id="3.20.20.70:FF:000004">
    <property type="entry name" value="Ribulose-phosphate 3-epimerase"/>
    <property type="match status" value="1"/>
</dbReference>
<feature type="active site" description="Proton acceptor" evidence="10 12">
    <location>
        <position position="36"/>
    </location>
</feature>
<feature type="binding site" evidence="14">
    <location>
        <position position="178"/>
    </location>
    <ligand>
        <name>substrate</name>
    </ligand>
</feature>
<keyword evidence="8 10" id="KW-0479">Metal-binding</keyword>
<comment type="similarity">
    <text evidence="6 10 11">Belongs to the ribulose-phosphate 3-epimerase family.</text>
</comment>
<feature type="binding site" evidence="10 14">
    <location>
        <position position="67"/>
    </location>
    <ligand>
        <name>substrate</name>
    </ligand>
</feature>
<proteinExistence type="inferred from homology"/>
<feature type="binding site" evidence="10">
    <location>
        <begin position="176"/>
        <end position="178"/>
    </location>
    <ligand>
        <name>substrate</name>
    </ligand>
</feature>
<dbReference type="EMBL" id="PHEX01000027">
    <property type="protein sequence ID" value="PKQ28210.1"/>
    <property type="molecule type" value="Genomic_DNA"/>
</dbReference>
<dbReference type="AlphaFoldDB" id="A0A2N3G667"/>
<evidence type="ECO:0000256" key="12">
    <source>
        <dbReference type="PIRSR" id="PIRSR001461-1"/>
    </source>
</evidence>
<evidence type="ECO:0000313" key="16">
    <source>
        <dbReference type="Proteomes" id="UP000233654"/>
    </source>
</evidence>
<dbReference type="NCBIfam" id="TIGR01163">
    <property type="entry name" value="rpe"/>
    <property type="match status" value="1"/>
</dbReference>
<dbReference type="GO" id="GO:0006098">
    <property type="term" value="P:pentose-phosphate shunt"/>
    <property type="evidence" value="ECO:0007669"/>
    <property type="project" value="UniProtKB-UniRule"/>
</dbReference>
<keyword evidence="13" id="KW-0862">Zinc</keyword>
<sequence length="229" mass="24544">MGEKVRLSPSILNADFSNLGAAIKAVEPFSDYIHMDVMDGHFVPNITFGPVVVEAVKRVTGVPIDAHLMIYNPPEWVETFAEAGADRISFHIRSCRDPESVLRATRALGVSPGLAISPEVPTFELKPFLGMIDFAIVMCVYPGFGGQKLMPEMLNRIGSIKRDASELGIHVEVEVDGGVNVRNLPAVLEAGADNVVVGSSIFSGGDIASDASEIKAILEGVRRSQRGIS</sequence>
<evidence type="ECO:0000256" key="9">
    <source>
        <dbReference type="ARBA" id="ARBA00023235"/>
    </source>
</evidence>
<comment type="caution">
    <text evidence="15">The sequence shown here is derived from an EMBL/GenBank/DDBJ whole genome shotgun (WGS) entry which is preliminary data.</text>
</comment>
<dbReference type="InterPro" id="IPR011060">
    <property type="entry name" value="RibuloseP-bd_barrel"/>
</dbReference>
<dbReference type="PANTHER" id="PTHR11749">
    <property type="entry name" value="RIBULOSE-5-PHOSPHATE-3-EPIMERASE"/>
    <property type="match status" value="1"/>
</dbReference>
<organism evidence="15 16">
    <name type="scientific">Candidatus Anoxymicrobium japonicum</name>
    <dbReference type="NCBI Taxonomy" id="2013648"/>
    <lineage>
        <taxon>Bacteria</taxon>
        <taxon>Bacillati</taxon>
        <taxon>Actinomycetota</taxon>
        <taxon>Candidatus Geothermincolia</taxon>
        <taxon>Candidatus Geothermincolales</taxon>
        <taxon>Candidatus Anoxymicrobiaceae</taxon>
        <taxon>Candidatus Anoxymicrobium</taxon>
    </lineage>
</organism>
<dbReference type="Gene3D" id="3.20.20.70">
    <property type="entry name" value="Aldolase class I"/>
    <property type="match status" value="1"/>
</dbReference>
<evidence type="ECO:0000256" key="13">
    <source>
        <dbReference type="PIRSR" id="PIRSR001461-2"/>
    </source>
</evidence>
<keyword evidence="13" id="KW-0464">Manganese</keyword>
<dbReference type="GO" id="GO:0005737">
    <property type="term" value="C:cytoplasm"/>
    <property type="evidence" value="ECO:0007669"/>
    <property type="project" value="UniProtKB-ARBA"/>
</dbReference>
<dbReference type="NCBIfam" id="NF004076">
    <property type="entry name" value="PRK05581.1-4"/>
    <property type="match status" value="1"/>
</dbReference>
<feature type="binding site" evidence="10 13">
    <location>
        <position position="176"/>
    </location>
    <ligand>
        <name>a divalent metal cation</name>
        <dbReference type="ChEBI" id="CHEBI:60240"/>
    </ligand>
</feature>
<comment type="cofactor">
    <cofactor evidence="4">
        <name>Zn(2+)</name>
        <dbReference type="ChEBI" id="CHEBI:29105"/>
    </cofactor>
</comment>
<comment type="cofactor">
    <cofactor evidence="5">
        <name>Fe(2+)</name>
        <dbReference type="ChEBI" id="CHEBI:29033"/>
    </cofactor>
</comment>
<dbReference type="SUPFAM" id="SSF51366">
    <property type="entry name" value="Ribulose-phoshate binding barrel"/>
    <property type="match status" value="1"/>
</dbReference>
<keyword evidence="10 11" id="KW-0119">Carbohydrate metabolism</keyword>
<dbReference type="Pfam" id="PF00834">
    <property type="entry name" value="Ribul_P_3_epim"/>
    <property type="match status" value="1"/>
</dbReference>
<reference evidence="15 16" key="1">
    <citation type="journal article" date="2017" name="ISME J.">
        <title>Potential for microbial H2 and metal transformations associated with novel bacteria and archaea in deep terrestrial subsurface sediments.</title>
        <authorList>
            <person name="Hernsdorf A.W."/>
            <person name="Amano Y."/>
            <person name="Miyakawa K."/>
            <person name="Ise K."/>
            <person name="Suzuki Y."/>
            <person name="Anantharaman K."/>
            <person name="Probst A."/>
            <person name="Burstein D."/>
            <person name="Thomas B.C."/>
            <person name="Banfield J.F."/>
        </authorList>
    </citation>
    <scope>NUCLEOTIDE SEQUENCE [LARGE SCALE GENOMIC DNA]</scope>
    <source>
        <strain evidence="15">HGW-Actinobacteria-3</strain>
    </source>
</reference>
<feature type="binding site" evidence="10 14">
    <location>
        <begin position="143"/>
        <end position="146"/>
    </location>
    <ligand>
        <name>substrate</name>
    </ligand>
</feature>
<dbReference type="InterPro" id="IPR000056">
    <property type="entry name" value="Ribul_P_3_epim-like"/>
</dbReference>
<protein>
    <recommendedName>
        <fullName evidence="7 10">Ribulose-phosphate 3-epimerase</fullName>
        <ecNumber evidence="7 10">5.1.3.1</ecNumber>
    </recommendedName>
</protein>
<evidence type="ECO:0000256" key="14">
    <source>
        <dbReference type="PIRSR" id="PIRSR001461-3"/>
    </source>
</evidence>
<feature type="binding site" evidence="10 13">
    <location>
        <position position="34"/>
    </location>
    <ligand>
        <name>a divalent metal cation</name>
        <dbReference type="ChEBI" id="CHEBI:60240"/>
    </ligand>
</feature>
<gene>
    <name evidence="10 15" type="primary">rpe</name>
    <name evidence="15" type="ORF">CVT63_03955</name>
</gene>
<name>A0A2N3G667_9ACTN</name>
<evidence type="ECO:0000256" key="10">
    <source>
        <dbReference type="HAMAP-Rule" id="MF_02227"/>
    </source>
</evidence>
<dbReference type="PROSITE" id="PS01085">
    <property type="entry name" value="RIBUL_P_3_EPIMER_1"/>
    <property type="match status" value="1"/>
</dbReference>
<feature type="binding site" evidence="10 13">
    <location>
        <position position="67"/>
    </location>
    <ligand>
        <name>a divalent metal cation</name>
        <dbReference type="ChEBI" id="CHEBI:60240"/>
    </ligand>
</feature>
<comment type="pathway">
    <text evidence="10">Carbohydrate degradation.</text>
</comment>
<evidence type="ECO:0000256" key="5">
    <source>
        <dbReference type="ARBA" id="ARBA00001954"/>
    </source>
</evidence>
<evidence type="ECO:0000256" key="3">
    <source>
        <dbReference type="ARBA" id="ARBA00001941"/>
    </source>
</evidence>
<keyword evidence="13" id="KW-0170">Cobalt</keyword>
<dbReference type="Proteomes" id="UP000233654">
    <property type="component" value="Unassembled WGS sequence"/>
</dbReference>
<evidence type="ECO:0000256" key="4">
    <source>
        <dbReference type="ARBA" id="ARBA00001947"/>
    </source>
</evidence>
<comment type="cofactor">
    <cofactor evidence="3">
        <name>Co(2+)</name>
        <dbReference type="ChEBI" id="CHEBI:48828"/>
    </cofactor>
</comment>
<dbReference type="PIRSF" id="PIRSF001461">
    <property type="entry name" value="RPE"/>
    <property type="match status" value="1"/>
</dbReference>
<dbReference type="InterPro" id="IPR026019">
    <property type="entry name" value="Ribul_P_3_epim"/>
</dbReference>
<dbReference type="HAMAP" id="MF_02227">
    <property type="entry name" value="RPE"/>
    <property type="match status" value="1"/>
</dbReference>
<accession>A0A2N3G667</accession>
<comment type="cofactor">
    <cofactor evidence="2">
        <name>Mn(2+)</name>
        <dbReference type="ChEBI" id="CHEBI:29035"/>
    </cofactor>
</comment>